<evidence type="ECO:0000256" key="3">
    <source>
        <dbReference type="ARBA" id="ARBA00022806"/>
    </source>
</evidence>
<evidence type="ECO:0000256" key="4">
    <source>
        <dbReference type="ARBA" id="ARBA00022840"/>
    </source>
</evidence>
<dbReference type="Pfam" id="PF00580">
    <property type="entry name" value="UvrD-helicase"/>
    <property type="match status" value="1"/>
</dbReference>
<dbReference type="EMBL" id="MLAK01001094">
    <property type="protein sequence ID" value="OHS97772.1"/>
    <property type="molecule type" value="Genomic_DNA"/>
</dbReference>
<dbReference type="GeneID" id="94845230"/>
<accession>A0A1J4JKK0</accession>
<dbReference type="Gene3D" id="1.10.10.160">
    <property type="match status" value="1"/>
</dbReference>
<dbReference type="Gene3D" id="3.40.50.300">
    <property type="entry name" value="P-loop containing nucleotide triphosphate hydrolases"/>
    <property type="match status" value="1"/>
</dbReference>
<dbReference type="InterPro" id="IPR013986">
    <property type="entry name" value="DExx_box_DNA_helicase_dom_sf"/>
</dbReference>
<dbReference type="InterPro" id="IPR014016">
    <property type="entry name" value="UvrD-like_ATP-bd"/>
</dbReference>
<keyword evidence="2" id="KW-0378">Hydrolase</keyword>
<dbReference type="Proteomes" id="UP000179807">
    <property type="component" value="Unassembled WGS sequence"/>
</dbReference>
<comment type="caution">
    <text evidence="6">The sequence shown here is derived from an EMBL/GenBank/DDBJ whole genome shotgun (WGS) entry which is preliminary data.</text>
</comment>
<proteinExistence type="predicted"/>
<organism evidence="6 7">
    <name type="scientific">Tritrichomonas foetus</name>
    <dbReference type="NCBI Taxonomy" id="1144522"/>
    <lineage>
        <taxon>Eukaryota</taxon>
        <taxon>Metamonada</taxon>
        <taxon>Parabasalia</taxon>
        <taxon>Tritrichomonadida</taxon>
        <taxon>Tritrichomonadidae</taxon>
        <taxon>Tritrichomonas</taxon>
    </lineage>
</organism>
<evidence type="ECO:0000256" key="2">
    <source>
        <dbReference type="ARBA" id="ARBA00022801"/>
    </source>
</evidence>
<dbReference type="VEuPathDB" id="TrichDB:TRFO_35902"/>
<feature type="domain" description="UvrD-like helicase ATP-binding" evidence="5">
    <location>
        <begin position="34"/>
        <end position="242"/>
    </location>
</feature>
<keyword evidence="7" id="KW-1185">Reference proteome</keyword>
<dbReference type="GO" id="GO:0016787">
    <property type="term" value="F:hydrolase activity"/>
    <property type="evidence" value="ECO:0007669"/>
    <property type="project" value="UniProtKB-KW"/>
</dbReference>
<dbReference type="SUPFAM" id="SSF52540">
    <property type="entry name" value="P-loop containing nucleoside triphosphate hydrolases"/>
    <property type="match status" value="1"/>
</dbReference>
<keyword evidence="4" id="KW-0067">ATP-binding</keyword>
<dbReference type="RefSeq" id="XP_068350909.1">
    <property type="nucleotide sequence ID" value="XM_068510526.1"/>
</dbReference>
<evidence type="ECO:0000256" key="1">
    <source>
        <dbReference type="ARBA" id="ARBA00022741"/>
    </source>
</evidence>
<protein>
    <recommendedName>
        <fullName evidence="5">UvrD-like helicase ATP-binding domain-containing protein</fullName>
    </recommendedName>
</protein>
<keyword evidence="1" id="KW-0547">Nucleotide-binding</keyword>
<keyword evidence="3" id="KW-0347">Helicase</keyword>
<dbReference type="GO" id="GO:0005524">
    <property type="term" value="F:ATP binding"/>
    <property type="evidence" value="ECO:0007669"/>
    <property type="project" value="UniProtKB-KW"/>
</dbReference>
<evidence type="ECO:0000259" key="5">
    <source>
        <dbReference type="Pfam" id="PF00580"/>
    </source>
</evidence>
<reference evidence="6" key="1">
    <citation type="submission" date="2016-10" db="EMBL/GenBank/DDBJ databases">
        <authorList>
            <person name="Benchimol M."/>
            <person name="Almeida L.G."/>
            <person name="Vasconcelos A.T."/>
            <person name="Perreira-Neves A."/>
            <person name="Rosa I.A."/>
            <person name="Tasca T."/>
            <person name="Bogo M.R."/>
            <person name="de Souza W."/>
        </authorList>
    </citation>
    <scope>NUCLEOTIDE SEQUENCE [LARGE SCALE GENOMIC DNA]</scope>
    <source>
        <strain evidence="6">K</strain>
    </source>
</reference>
<name>A0A1J4JKK0_9EUKA</name>
<dbReference type="GO" id="GO:0004386">
    <property type="term" value="F:helicase activity"/>
    <property type="evidence" value="ECO:0007669"/>
    <property type="project" value="UniProtKB-KW"/>
</dbReference>
<evidence type="ECO:0000313" key="6">
    <source>
        <dbReference type="EMBL" id="OHS97772.1"/>
    </source>
</evidence>
<gene>
    <name evidence="6" type="ORF">TRFO_35902</name>
</gene>
<sequence>MEFSADINEAGKEQLQTSCNECSTIHDLTTFQQTNSIKKLIFYILNQGYRPKDILVLVKSEESLLSIQKLLKKILKNSKYDCFNSDYSFFSIYSFGFFMESIFQEFKYLLNYKPLKIINQKEQNQIFREVSNKIVFNDHFLINNILKSNFWNENQEDDRMKNDFFTELVNFKTKTRKSLKLNTKLSSKSESKYEKLFLAYQNELQEKQIIDYQDLSILILNLFTMNKEIVTFLKRKHQFLLIENKFDGFFDFNFTKIINILFFNESHNINQKFMWNDNKNTEYNQSFLNFGYNYCNIHDEINVTSDCDTYSDSNCQSDSNENLLNFNNNFNDMNNSMICNYEKSVINNQENLCTNEKSSYTKDFSPQFNMNHSHYLTFEYPKKFYYLDFENDENLPKMPALDLNDISDSFFHSFEDESSSGDDGNFSKTNIENETVHIMRSGSKLSRKNRRNSYYGQNHFIILTLYCKKETKKFLSDDDQDV</sequence>
<evidence type="ECO:0000313" key="7">
    <source>
        <dbReference type="Proteomes" id="UP000179807"/>
    </source>
</evidence>
<dbReference type="InterPro" id="IPR027417">
    <property type="entry name" value="P-loop_NTPase"/>
</dbReference>
<dbReference type="AlphaFoldDB" id="A0A1J4JKK0"/>